<dbReference type="EnsemblProtists" id="EKX52540">
    <property type="protein sequence ID" value="EKX52540"/>
    <property type="gene ID" value="GUITHDRAFT_133611"/>
</dbReference>
<evidence type="ECO:0000313" key="5">
    <source>
        <dbReference type="Proteomes" id="UP000011087"/>
    </source>
</evidence>
<dbReference type="GeneID" id="17309250"/>
<dbReference type="Gene3D" id="2.160.20.10">
    <property type="entry name" value="Single-stranded right-handed beta-helix, Pectin lyase-like"/>
    <property type="match status" value="1"/>
</dbReference>
<keyword evidence="5" id="KW-1185">Reference proteome</keyword>
<dbReference type="PaxDb" id="55529-EKX52540"/>
<dbReference type="RefSeq" id="XP_005839520.1">
    <property type="nucleotide sequence ID" value="XM_005839463.1"/>
</dbReference>
<dbReference type="SUPFAM" id="SSF51126">
    <property type="entry name" value="Pectin lyase-like"/>
    <property type="match status" value="1"/>
</dbReference>
<evidence type="ECO:0000313" key="4">
    <source>
        <dbReference type="EnsemblProtists" id="EKX52540"/>
    </source>
</evidence>
<sequence>MKSMKGIAVEGVHSNVQFRNCKISQNRMQGLAISKGNLFCQFSNLTYNNLANAAVFGTGSVLYAADCQILLSNRSGATAQEGGSMILKSCNVSGNSGAGVLSVHEGSRALVYSSTLLGNSLAPFAEVMSGRVEMERTLCSNGSVAHADRAADAAAAQPSDENDNERSGTPTDKRTSGCSAQLGHVEEIEEESEDYGIFPFGYHQAAVKR</sequence>
<evidence type="ECO:0000256" key="1">
    <source>
        <dbReference type="SAM" id="MobiDB-lite"/>
    </source>
</evidence>
<gene>
    <name evidence="3" type="ORF">GUITHDRAFT_133611</name>
</gene>
<reference evidence="4" key="3">
    <citation type="submission" date="2016-03" db="UniProtKB">
        <authorList>
            <consortium name="EnsemblProtists"/>
        </authorList>
    </citation>
    <scope>IDENTIFICATION</scope>
</reference>
<proteinExistence type="predicted"/>
<dbReference type="InterPro" id="IPR039448">
    <property type="entry name" value="Beta_helix"/>
</dbReference>
<name>L1JWF9_GUITC</name>
<evidence type="ECO:0000313" key="3">
    <source>
        <dbReference type="EMBL" id="EKX52540.1"/>
    </source>
</evidence>
<dbReference type="InterPro" id="IPR011050">
    <property type="entry name" value="Pectin_lyase_fold/virulence"/>
</dbReference>
<reference evidence="5" key="2">
    <citation type="submission" date="2012-11" db="EMBL/GenBank/DDBJ databases">
        <authorList>
            <person name="Kuo A."/>
            <person name="Curtis B.A."/>
            <person name="Tanifuji G."/>
            <person name="Burki F."/>
            <person name="Gruber A."/>
            <person name="Irimia M."/>
            <person name="Maruyama S."/>
            <person name="Arias M.C."/>
            <person name="Ball S.G."/>
            <person name="Gile G.H."/>
            <person name="Hirakawa Y."/>
            <person name="Hopkins J.F."/>
            <person name="Rensing S.A."/>
            <person name="Schmutz J."/>
            <person name="Symeonidi A."/>
            <person name="Elias M."/>
            <person name="Eveleigh R.J."/>
            <person name="Herman E.K."/>
            <person name="Klute M.J."/>
            <person name="Nakayama T."/>
            <person name="Obornik M."/>
            <person name="Reyes-Prieto A."/>
            <person name="Armbrust E.V."/>
            <person name="Aves S.J."/>
            <person name="Beiko R.G."/>
            <person name="Coutinho P."/>
            <person name="Dacks J.B."/>
            <person name="Durnford D.G."/>
            <person name="Fast N.M."/>
            <person name="Green B.R."/>
            <person name="Grisdale C."/>
            <person name="Hempe F."/>
            <person name="Henrissat B."/>
            <person name="Hoppner M.P."/>
            <person name="Ishida K.-I."/>
            <person name="Kim E."/>
            <person name="Koreny L."/>
            <person name="Kroth P.G."/>
            <person name="Liu Y."/>
            <person name="Malik S.-B."/>
            <person name="Maier U.G."/>
            <person name="McRose D."/>
            <person name="Mock T."/>
            <person name="Neilson J.A."/>
            <person name="Onodera N.T."/>
            <person name="Poole A.M."/>
            <person name="Pritham E.J."/>
            <person name="Richards T.A."/>
            <person name="Rocap G."/>
            <person name="Roy S.W."/>
            <person name="Sarai C."/>
            <person name="Schaack S."/>
            <person name="Shirato S."/>
            <person name="Slamovits C.H."/>
            <person name="Spencer D.F."/>
            <person name="Suzuki S."/>
            <person name="Worden A.Z."/>
            <person name="Zauner S."/>
            <person name="Barry K."/>
            <person name="Bell C."/>
            <person name="Bharti A.K."/>
            <person name="Crow J.A."/>
            <person name="Grimwood J."/>
            <person name="Kramer R."/>
            <person name="Lindquist E."/>
            <person name="Lucas S."/>
            <person name="Salamov A."/>
            <person name="McFadden G.I."/>
            <person name="Lane C.E."/>
            <person name="Keeling P.J."/>
            <person name="Gray M.W."/>
            <person name="Grigoriev I.V."/>
            <person name="Archibald J.M."/>
        </authorList>
    </citation>
    <scope>NUCLEOTIDE SEQUENCE</scope>
    <source>
        <strain evidence="5">CCMP2712</strain>
    </source>
</reference>
<protein>
    <recommendedName>
        <fullName evidence="2">Right handed beta helix domain-containing protein</fullName>
    </recommendedName>
</protein>
<feature type="domain" description="Right handed beta helix" evidence="2">
    <location>
        <begin position="6"/>
        <end position="120"/>
    </location>
</feature>
<dbReference type="EMBL" id="JH992972">
    <property type="protein sequence ID" value="EKX52540.1"/>
    <property type="molecule type" value="Genomic_DNA"/>
</dbReference>
<dbReference type="HOGENOM" id="CLU_1317638_0_0_1"/>
<dbReference type="InterPro" id="IPR012334">
    <property type="entry name" value="Pectin_lyas_fold"/>
</dbReference>
<accession>L1JWF9</accession>
<evidence type="ECO:0000259" key="2">
    <source>
        <dbReference type="Pfam" id="PF13229"/>
    </source>
</evidence>
<organism evidence="3">
    <name type="scientific">Guillardia theta (strain CCMP2712)</name>
    <name type="common">Cryptophyte</name>
    <dbReference type="NCBI Taxonomy" id="905079"/>
    <lineage>
        <taxon>Eukaryota</taxon>
        <taxon>Cryptophyceae</taxon>
        <taxon>Pyrenomonadales</taxon>
        <taxon>Geminigeraceae</taxon>
        <taxon>Guillardia</taxon>
    </lineage>
</organism>
<dbReference type="Proteomes" id="UP000011087">
    <property type="component" value="Unassembled WGS sequence"/>
</dbReference>
<reference evidence="3 5" key="1">
    <citation type="journal article" date="2012" name="Nature">
        <title>Algal genomes reveal evolutionary mosaicism and the fate of nucleomorphs.</title>
        <authorList>
            <consortium name="DOE Joint Genome Institute"/>
            <person name="Curtis B.A."/>
            <person name="Tanifuji G."/>
            <person name="Burki F."/>
            <person name="Gruber A."/>
            <person name="Irimia M."/>
            <person name="Maruyama S."/>
            <person name="Arias M.C."/>
            <person name="Ball S.G."/>
            <person name="Gile G.H."/>
            <person name="Hirakawa Y."/>
            <person name="Hopkins J.F."/>
            <person name="Kuo A."/>
            <person name="Rensing S.A."/>
            <person name="Schmutz J."/>
            <person name="Symeonidi A."/>
            <person name="Elias M."/>
            <person name="Eveleigh R.J."/>
            <person name="Herman E.K."/>
            <person name="Klute M.J."/>
            <person name="Nakayama T."/>
            <person name="Obornik M."/>
            <person name="Reyes-Prieto A."/>
            <person name="Armbrust E.V."/>
            <person name="Aves S.J."/>
            <person name="Beiko R.G."/>
            <person name="Coutinho P."/>
            <person name="Dacks J.B."/>
            <person name="Durnford D.G."/>
            <person name="Fast N.M."/>
            <person name="Green B.R."/>
            <person name="Grisdale C.J."/>
            <person name="Hempel F."/>
            <person name="Henrissat B."/>
            <person name="Hoppner M.P."/>
            <person name="Ishida K."/>
            <person name="Kim E."/>
            <person name="Koreny L."/>
            <person name="Kroth P.G."/>
            <person name="Liu Y."/>
            <person name="Malik S.B."/>
            <person name="Maier U.G."/>
            <person name="McRose D."/>
            <person name="Mock T."/>
            <person name="Neilson J.A."/>
            <person name="Onodera N.T."/>
            <person name="Poole A.M."/>
            <person name="Pritham E.J."/>
            <person name="Richards T.A."/>
            <person name="Rocap G."/>
            <person name="Roy S.W."/>
            <person name="Sarai C."/>
            <person name="Schaack S."/>
            <person name="Shirato S."/>
            <person name="Slamovits C.H."/>
            <person name="Spencer D.F."/>
            <person name="Suzuki S."/>
            <person name="Worden A.Z."/>
            <person name="Zauner S."/>
            <person name="Barry K."/>
            <person name="Bell C."/>
            <person name="Bharti A.K."/>
            <person name="Crow J.A."/>
            <person name="Grimwood J."/>
            <person name="Kramer R."/>
            <person name="Lindquist E."/>
            <person name="Lucas S."/>
            <person name="Salamov A."/>
            <person name="McFadden G.I."/>
            <person name="Lane C.E."/>
            <person name="Keeling P.J."/>
            <person name="Gray M.W."/>
            <person name="Grigoriev I.V."/>
            <person name="Archibald J.M."/>
        </authorList>
    </citation>
    <scope>NUCLEOTIDE SEQUENCE</scope>
    <source>
        <strain evidence="3 5">CCMP2712</strain>
    </source>
</reference>
<dbReference type="KEGG" id="gtt:GUITHDRAFT_133611"/>
<dbReference type="Pfam" id="PF13229">
    <property type="entry name" value="Beta_helix"/>
    <property type="match status" value="1"/>
</dbReference>
<feature type="region of interest" description="Disordered" evidence="1">
    <location>
        <begin position="149"/>
        <end position="190"/>
    </location>
</feature>
<dbReference type="AlphaFoldDB" id="L1JWF9"/>